<evidence type="ECO:0000313" key="2">
    <source>
        <dbReference type="Proteomes" id="UP001152531"/>
    </source>
</evidence>
<evidence type="ECO:0000313" key="1">
    <source>
        <dbReference type="EMBL" id="CAH6718533.1"/>
    </source>
</evidence>
<keyword evidence="2" id="KW-1185">Reference proteome</keyword>
<name>A0ACA9Y0R7_9ASCO</name>
<comment type="caution">
    <text evidence="1">The sequence shown here is derived from an EMBL/GenBank/DDBJ whole genome shotgun (WGS) entry which is preliminary data.</text>
</comment>
<dbReference type="Proteomes" id="UP001152531">
    <property type="component" value="Unassembled WGS sequence"/>
</dbReference>
<sequence>MTLNTIDIDKLNNEGDDLDVHEELDMEELELDDELDDELEIDDTVGELEDQDIVNYTGDEIQDSPIIRKLSKTDANSFVGGDNSKDSTNKKVFSFQLPFGSNFKFKMPTLPLNIPNINLPISIFKDESDPIMDDIKLRLSRQQSVNTLDEAAFFKQYKGRGEVRMRAVKHSLTTKYNELISNSPLVSNAIPDYESIYSKFDGNIVILGGYRGSILRDTKTGKRLWIPLKAGFHLRKINLLLGPKKEDELNAPDTIYPDGVLKNIGPIDLCKSFIKKLHNGKTNVYEFGYDWRLSGDISGQKLVDYLQEIHDKSGKPTLVIAHSMGGLITHYAVQKRPDLFRSVIYCGVPSECLNILGPIRSGDAVLFSDKILTAEVNFMMRSSFIFLPLSGMVFYNRDTHEPYVLDLFDPDTWVQYNLNPLVAKDRLLKKPSTSYFSRFKSMMDSIPLRSNSSSPPTENLYKSPSSPKSQFFPRSLSPRGRSPTSKIKALASAATSTTLNSTGSSATLNNANSPPKSTTLPVSQTQPNPMGSSGSPKADDDYAITFEEAYNYLSETLTNTKKFIEGLDYRPELESKYPPMAIVYGNAVPSVRGSNVSSPQDIVEGRYWDFFYGHGDGVVHQKWLMPERKGFEVFDEDTGKGQIVGKFATKCGHVDLMTDLDVMGKALNSVYQAEKVWPQRTQLSKDM</sequence>
<accession>A0ACA9Y0R7</accession>
<protein>
    <submittedName>
        <fullName evidence="1">Uncharacterized protein</fullName>
    </submittedName>
</protein>
<gene>
    <name evidence="1" type="ORF">CLIB1444_01S08856</name>
</gene>
<dbReference type="EMBL" id="CALSDN010000001">
    <property type="protein sequence ID" value="CAH6718533.1"/>
    <property type="molecule type" value="Genomic_DNA"/>
</dbReference>
<reference evidence="1" key="1">
    <citation type="submission" date="2022-06" db="EMBL/GenBank/DDBJ databases">
        <authorList>
            <person name="Legras J.-L."/>
            <person name="Devillers H."/>
            <person name="Grondin C."/>
        </authorList>
    </citation>
    <scope>NUCLEOTIDE SEQUENCE</scope>
    <source>
        <strain evidence="1">CLIB 1444</strain>
    </source>
</reference>
<proteinExistence type="predicted"/>
<organism evidence="1 2">
    <name type="scientific">[Candida] jaroonii</name>
    <dbReference type="NCBI Taxonomy" id="467808"/>
    <lineage>
        <taxon>Eukaryota</taxon>
        <taxon>Fungi</taxon>
        <taxon>Dikarya</taxon>
        <taxon>Ascomycota</taxon>
        <taxon>Saccharomycotina</taxon>
        <taxon>Pichiomycetes</taxon>
        <taxon>Debaryomycetaceae</taxon>
        <taxon>Yamadazyma</taxon>
    </lineage>
</organism>